<name>A0A351JSI1_UNCKA</name>
<organism evidence="2 3">
    <name type="scientific">candidate division WWE3 bacterium</name>
    <dbReference type="NCBI Taxonomy" id="2053526"/>
    <lineage>
        <taxon>Bacteria</taxon>
        <taxon>Katanobacteria</taxon>
    </lineage>
</organism>
<comment type="caution">
    <text evidence="2">The sequence shown here is derived from an EMBL/GenBank/DDBJ whole genome shotgun (WGS) entry which is preliminary data.</text>
</comment>
<dbReference type="SUPFAM" id="SSF55729">
    <property type="entry name" value="Acyl-CoA N-acyltransferases (Nat)"/>
    <property type="match status" value="2"/>
</dbReference>
<dbReference type="InterPro" id="IPR016732">
    <property type="entry name" value="UCP018688"/>
</dbReference>
<reference evidence="2 3" key="1">
    <citation type="journal article" date="2018" name="Nat. Biotechnol.">
        <title>A standardized bacterial taxonomy based on genome phylogeny substantially revises the tree of life.</title>
        <authorList>
            <person name="Parks D.H."/>
            <person name="Chuvochina M."/>
            <person name="Waite D.W."/>
            <person name="Rinke C."/>
            <person name="Skarshewski A."/>
            <person name="Chaumeil P.A."/>
            <person name="Hugenholtz P."/>
        </authorList>
    </citation>
    <scope>NUCLEOTIDE SEQUENCE [LARGE SCALE GENOMIC DNA]</scope>
    <source>
        <strain evidence="2">UBA10185</strain>
    </source>
</reference>
<sequence>MSIFPCQGRHMFMIKYYNMSSVYASPLEGLPSFPTFTPIRAAMKETIERYTHKFPRYSDYNFFSMLTYDVFNSLQISVLNNNLVVIFRDYISLKPFYSFIGVSQVLETTHILLNESAKNGYGDALKLVPQTTIDQLPPDNRNKLTVTEDPDNNDYIYSLKDYVNLSGKEYRSHREKIHRFKKKYPDIDIRRVDLASIGKDALELFSLWKSNKIKSGNKVDGIEREAFRRAVEYAKLFNLITIGVYDKEKLIAISVVDVTNNYPTGAFIKADTSYGEIFRFTQHAKAEVLLKNGFIEMNCEQDLGIQNLRESKESWHPIKYLKKYIVGEA</sequence>
<evidence type="ECO:0000259" key="1">
    <source>
        <dbReference type="Pfam" id="PF09924"/>
    </source>
</evidence>
<dbReference type="InterPro" id="IPR024320">
    <property type="entry name" value="LPG_synthase_C"/>
</dbReference>
<dbReference type="PANTHER" id="PTHR41373">
    <property type="entry name" value="DUF2156 DOMAIN-CONTAINING PROTEIN"/>
    <property type="match status" value="1"/>
</dbReference>
<dbReference type="Gene3D" id="3.40.630.30">
    <property type="match status" value="1"/>
</dbReference>
<dbReference type="PANTHER" id="PTHR41373:SF1">
    <property type="entry name" value="PHOSPHATIDYLGLYCEROL LYSYLTRANSFERASE C-TERMINAL DOMAIN-CONTAINING PROTEIN"/>
    <property type="match status" value="1"/>
</dbReference>
<proteinExistence type="predicted"/>
<gene>
    <name evidence="2" type="ORF">DCY43_00655</name>
</gene>
<protein>
    <recommendedName>
        <fullName evidence="1">Phosphatidylglycerol lysyltransferase C-terminal domain-containing protein</fullName>
    </recommendedName>
</protein>
<dbReference type="Proteomes" id="UP000264072">
    <property type="component" value="Unassembled WGS sequence"/>
</dbReference>
<evidence type="ECO:0000313" key="2">
    <source>
        <dbReference type="EMBL" id="HAZ29251.1"/>
    </source>
</evidence>
<dbReference type="InterPro" id="IPR016181">
    <property type="entry name" value="Acyl_CoA_acyltransferase"/>
</dbReference>
<evidence type="ECO:0000313" key="3">
    <source>
        <dbReference type="Proteomes" id="UP000264072"/>
    </source>
</evidence>
<feature type="domain" description="Phosphatidylglycerol lysyltransferase C-terminal" evidence="1">
    <location>
        <begin position="144"/>
        <end position="326"/>
    </location>
</feature>
<accession>A0A351JSI1</accession>
<dbReference type="EMBL" id="DNHX01000007">
    <property type="protein sequence ID" value="HAZ29251.1"/>
    <property type="molecule type" value="Genomic_DNA"/>
</dbReference>
<dbReference type="AlphaFoldDB" id="A0A351JSI1"/>
<dbReference type="Pfam" id="PF09924">
    <property type="entry name" value="LPG_synthase_C"/>
    <property type="match status" value="1"/>
</dbReference>